<protein>
    <submittedName>
        <fullName evidence="2">HlyD family efflux transporter periplasmic adaptor subunit</fullName>
    </submittedName>
</protein>
<dbReference type="Proteomes" id="UP001596507">
    <property type="component" value="Unassembled WGS sequence"/>
</dbReference>
<organism evidence="2 3">
    <name type="scientific">Microbacterium fluvii</name>
    <dbReference type="NCBI Taxonomy" id="415215"/>
    <lineage>
        <taxon>Bacteria</taxon>
        <taxon>Bacillati</taxon>
        <taxon>Actinomycetota</taxon>
        <taxon>Actinomycetes</taxon>
        <taxon>Micrococcales</taxon>
        <taxon>Microbacteriaceae</taxon>
        <taxon>Microbacterium</taxon>
    </lineage>
</organism>
<dbReference type="InterPro" id="IPR011053">
    <property type="entry name" value="Single_hybrid_motif"/>
</dbReference>
<name>A0ABW2HCG7_9MICO</name>
<dbReference type="PROSITE" id="PS51257">
    <property type="entry name" value="PROKAR_LIPOPROTEIN"/>
    <property type="match status" value="1"/>
</dbReference>
<comment type="caution">
    <text evidence="2">The sequence shown here is derived from an EMBL/GenBank/DDBJ whole genome shotgun (WGS) entry which is preliminary data.</text>
</comment>
<dbReference type="PANTHER" id="PTHR30097">
    <property type="entry name" value="CATION EFFLUX SYSTEM PROTEIN CUSB"/>
    <property type="match status" value="1"/>
</dbReference>
<dbReference type="EMBL" id="JBHTBE010000001">
    <property type="protein sequence ID" value="MFC7268751.1"/>
    <property type="molecule type" value="Genomic_DNA"/>
</dbReference>
<dbReference type="SUPFAM" id="SSF51230">
    <property type="entry name" value="Single hybrid motif"/>
    <property type="match status" value="1"/>
</dbReference>
<dbReference type="Gene3D" id="2.40.50.100">
    <property type="match status" value="2"/>
</dbReference>
<dbReference type="CDD" id="cd06850">
    <property type="entry name" value="biotinyl_domain"/>
    <property type="match status" value="1"/>
</dbReference>
<evidence type="ECO:0000256" key="1">
    <source>
        <dbReference type="ARBA" id="ARBA00022448"/>
    </source>
</evidence>
<sequence length="243" mass="25080">MTWAGRIRLAVGLLVVFAVVGACTLVFTQRQTRADSVSAAMTADAFSLGSVYAGTVVDQNVSAGDTVAQGDTLFTVRSPQLARDLEQKAITADDLGVPVDDDGTYEVVASVDGVVAEVLAPAGDFVQAGELLATIDQAGSLAVAAQFQLTARDYGRVEAGSTVELLLPDNRRISGRVAEIDVETDSGSARSTIVVESPALAAHAIGGLYQPGTPVTATLQLRDDGPLAGITDAFGDFVRKIGL</sequence>
<evidence type="ECO:0000313" key="2">
    <source>
        <dbReference type="EMBL" id="MFC7268751.1"/>
    </source>
</evidence>
<keyword evidence="1" id="KW-0813">Transport</keyword>
<proteinExistence type="predicted"/>
<reference evidence="3" key="1">
    <citation type="journal article" date="2019" name="Int. J. Syst. Evol. Microbiol.">
        <title>The Global Catalogue of Microorganisms (GCM) 10K type strain sequencing project: providing services to taxonomists for standard genome sequencing and annotation.</title>
        <authorList>
            <consortium name="The Broad Institute Genomics Platform"/>
            <consortium name="The Broad Institute Genome Sequencing Center for Infectious Disease"/>
            <person name="Wu L."/>
            <person name="Ma J."/>
        </authorList>
    </citation>
    <scope>NUCLEOTIDE SEQUENCE [LARGE SCALE GENOMIC DNA]</scope>
    <source>
        <strain evidence="3">CGMCC 1.15772</strain>
    </source>
</reference>
<dbReference type="PANTHER" id="PTHR30097:SF4">
    <property type="entry name" value="SLR6042 PROTEIN"/>
    <property type="match status" value="1"/>
</dbReference>
<keyword evidence="3" id="KW-1185">Reference proteome</keyword>
<accession>A0ABW2HCG7</accession>
<dbReference type="RefSeq" id="WP_262873626.1">
    <property type="nucleotide sequence ID" value="NZ_BAABKW010000002.1"/>
</dbReference>
<evidence type="ECO:0000313" key="3">
    <source>
        <dbReference type="Proteomes" id="UP001596507"/>
    </source>
</evidence>
<dbReference type="InterPro" id="IPR051909">
    <property type="entry name" value="MFP_Cation_Efflux"/>
</dbReference>
<gene>
    <name evidence="2" type="ORF">ACFQRL_07265</name>
</gene>